<dbReference type="EMBL" id="RBNL01004721">
    <property type="protein sequence ID" value="RML25784.1"/>
    <property type="molecule type" value="Genomic_DNA"/>
</dbReference>
<accession>A0A3M2UFR7</accession>
<evidence type="ECO:0000313" key="1">
    <source>
        <dbReference type="EMBL" id="RML25784.1"/>
    </source>
</evidence>
<evidence type="ECO:0000313" key="2">
    <source>
        <dbReference type="Proteomes" id="UP000282378"/>
    </source>
</evidence>
<proteinExistence type="predicted"/>
<name>A0A3M2UFR7_PSEYM</name>
<reference evidence="1 2" key="1">
    <citation type="submission" date="2018-08" db="EMBL/GenBank/DDBJ databases">
        <title>Recombination of ecologically and evolutionarily significant loci maintains genetic cohesion in the Pseudomonas syringae species complex.</title>
        <authorList>
            <person name="Dillon M."/>
            <person name="Thakur S."/>
            <person name="Almeida R.N.D."/>
            <person name="Weir B.S."/>
            <person name="Guttman D.S."/>
        </authorList>
    </citation>
    <scope>NUCLEOTIDE SEQUENCE [LARGE SCALE GENOMIC DNA]</scope>
    <source>
        <strain evidence="1 2">88_10</strain>
    </source>
</reference>
<comment type="caution">
    <text evidence="1">The sequence shown here is derived from an EMBL/GenBank/DDBJ whole genome shotgun (WGS) entry which is preliminary data.</text>
</comment>
<dbReference type="AlphaFoldDB" id="A0A3M2UFR7"/>
<gene>
    <name evidence="1" type="ORF">APX70_04762</name>
</gene>
<protein>
    <submittedName>
        <fullName evidence="1">Putative Transglycosylase</fullName>
    </submittedName>
</protein>
<organism evidence="1 2">
    <name type="scientific">Pseudomonas syringae pv. maculicola</name>
    <dbReference type="NCBI Taxonomy" id="59511"/>
    <lineage>
        <taxon>Bacteria</taxon>
        <taxon>Pseudomonadati</taxon>
        <taxon>Pseudomonadota</taxon>
        <taxon>Gammaproteobacteria</taxon>
        <taxon>Pseudomonadales</taxon>
        <taxon>Pseudomonadaceae</taxon>
        <taxon>Pseudomonas</taxon>
    </lineage>
</organism>
<dbReference type="Proteomes" id="UP000282378">
    <property type="component" value="Unassembled WGS sequence"/>
</dbReference>
<sequence length="30" mass="3316">MKQKGNIWLLWPKGMALPQTVDAEPAPASH</sequence>